<reference evidence="3" key="1">
    <citation type="journal article" date="2020" name="Nat. Commun.">
        <title>Large-scale genome sequencing of mycorrhizal fungi provides insights into the early evolution of symbiotic traits.</title>
        <authorList>
            <person name="Miyauchi S."/>
            <person name="Kiss E."/>
            <person name="Kuo A."/>
            <person name="Drula E."/>
            <person name="Kohler A."/>
            <person name="Sanchez-Garcia M."/>
            <person name="Morin E."/>
            <person name="Andreopoulos B."/>
            <person name="Barry K.W."/>
            <person name="Bonito G."/>
            <person name="Buee M."/>
            <person name="Carver A."/>
            <person name="Chen C."/>
            <person name="Cichocki N."/>
            <person name="Clum A."/>
            <person name="Culley D."/>
            <person name="Crous P.W."/>
            <person name="Fauchery L."/>
            <person name="Girlanda M."/>
            <person name="Hayes R.D."/>
            <person name="Keri Z."/>
            <person name="LaButti K."/>
            <person name="Lipzen A."/>
            <person name="Lombard V."/>
            <person name="Magnuson J."/>
            <person name="Maillard F."/>
            <person name="Murat C."/>
            <person name="Nolan M."/>
            <person name="Ohm R.A."/>
            <person name="Pangilinan J."/>
            <person name="Pereira M.F."/>
            <person name="Perotto S."/>
            <person name="Peter M."/>
            <person name="Pfister S."/>
            <person name="Riley R."/>
            <person name="Sitrit Y."/>
            <person name="Stielow J.B."/>
            <person name="Szollosi G."/>
            <person name="Zifcakova L."/>
            <person name="Stursova M."/>
            <person name="Spatafora J.W."/>
            <person name="Tedersoo L."/>
            <person name="Vaario L.M."/>
            <person name="Yamada A."/>
            <person name="Yan M."/>
            <person name="Wang P."/>
            <person name="Xu J."/>
            <person name="Bruns T."/>
            <person name="Baldrian P."/>
            <person name="Vilgalys R."/>
            <person name="Dunand C."/>
            <person name="Henrissat B."/>
            <person name="Grigoriev I.V."/>
            <person name="Hibbett D."/>
            <person name="Nagy L.G."/>
            <person name="Martin F.M."/>
        </authorList>
    </citation>
    <scope>NUCLEOTIDE SEQUENCE</scope>
    <source>
        <strain evidence="3">UP504</strain>
    </source>
</reference>
<dbReference type="OrthoDB" id="4977at2759"/>
<accession>A0A9P6AHW6</accession>
<keyword evidence="1" id="KW-0175">Coiled coil</keyword>
<organism evidence="3 4">
    <name type="scientific">Hydnum rufescens UP504</name>
    <dbReference type="NCBI Taxonomy" id="1448309"/>
    <lineage>
        <taxon>Eukaryota</taxon>
        <taxon>Fungi</taxon>
        <taxon>Dikarya</taxon>
        <taxon>Basidiomycota</taxon>
        <taxon>Agaricomycotina</taxon>
        <taxon>Agaricomycetes</taxon>
        <taxon>Cantharellales</taxon>
        <taxon>Hydnaceae</taxon>
        <taxon>Hydnum</taxon>
    </lineage>
</organism>
<dbReference type="EMBL" id="MU129124">
    <property type="protein sequence ID" value="KAF9506088.1"/>
    <property type="molecule type" value="Genomic_DNA"/>
</dbReference>
<comment type="caution">
    <text evidence="3">The sequence shown here is derived from an EMBL/GenBank/DDBJ whole genome shotgun (WGS) entry which is preliminary data.</text>
</comment>
<dbReference type="AlphaFoldDB" id="A0A9P6AHW6"/>
<dbReference type="Proteomes" id="UP000886523">
    <property type="component" value="Unassembled WGS sequence"/>
</dbReference>
<keyword evidence="4" id="KW-1185">Reference proteome</keyword>
<protein>
    <submittedName>
        <fullName evidence="3">Uncharacterized protein</fullName>
    </submittedName>
</protein>
<evidence type="ECO:0000313" key="3">
    <source>
        <dbReference type="EMBL" id="KAF9506088.1"/>
    </source>
</evidence>
<evidence type="ECO:0000256" key="2">
    <source>
        <dbReference type="SAM" id="MobiDB-lite"/>
    </source>
</evidence>
<feature type="coiled-coil region" evidence="1">
    <location>
        <begin position="187"/>
        <end position="214"/>
    </location>
</feature>
<name>A0A9P6AHW6_9AGAM</name>
<evidence type="ECO:0000313" key="4">
    <source>
        <dbReference type="Proteomes" id="UP000886523"/>
    </source>
</evidence>
<proteinExistence type="predicted"/>
<feature type="compositionally biased region" description="Low complexity" evidence="2">
    <location>
        <begin position="108"/>
        <end position="134"/>
    </location>
</feature>
<sequence length="271" mass="29898">MRKSLGPWQTQELKRNSRVCSCLQDSAPDIYETSDTFPTLQEAHSFNCFEPRLPELRTIQRNICIPRISRWEPITICIASKQHSKASHYSVSRRLKLLTDLERYSASSAARRQSTANPTAPNQAGGATPAAAPPSNLTNDLAPPYAPASGFASSLADLEEEQRRTRAGLTELATAVEGLEKSMEVNAERVEGNLKGLVERLEGVRERLAIENSEDVMGTPNQPVACHAYCFAPPQIRLALGSSVGSRVRLHINPCMQLKQYTIPFSQYTSS</sequence>
<feature type="region of interest" description="Disordered" evidence="2">
    <location>
        <begin position="108"/>
        <end position="143"/>
    </location>
</feature>
<evidence type="ECO:0000256" key="1">
    <source>
        <dbReference type="SAM" id="Coils"/>
    </source>
</evidence>
<gene>
    <name evidence="3" type="ORF">BS47DRAFT_1367603</name>
</gene>